<accession>A0A9Q3BP73</accession>
<dbReference type="OrthoDB" id="128646at2759"/>
<comment type="caution">
    <text evidence="1">The sequence shown here is derived from an EMBL/GenBank/DDBJ whole genome shotgun (WGS) entry which is preliminary data.</text>
</comment>
<dbReference type="EMBL" id="AVOT02002023">
    <property type="protein sequence ID" value="MBW0468937.1"/>
    <property type="molecule type" value="Genomic_DNA"/>
</dbReference>
<name>A0A9Q3BP73_9BASI</name>
<reference evidence="1" key="1">
    <citation type="submission" date="2021-03" db="EMBL/GenBank/DDBJ databases">
        <title>Draft genome sequence of rust myrtle Austropuccinia psidii MF-1, a brazilian biotype.</title>
        <authorList>
            <person name="Quecine M.C."/>
            <person name="Pachon D.M.R."/>
            <person name="Bonatelli M.L."/>
            <person name="Correr F.H."/>
            <person name="Franceschini L.M."/>
            <person name="Leite T.F."/>
            <person name="Margarido G.R.A."/>
            <person name="Almeida C.A."/>
            <person name="Ferrarezi J.A."/>
            <person name="Labate C.A."/>
        </authorList>
    </citation>
    <scope>NUCLEOTIDE SEQUENCE</scope>
    <source>
        <strain evidence="1">MF-1</strain>
    </source>
</reference>
<organism evidence="1 2">
    <name type="scientific">Austropuccinia psidii MF-1</name>
    <dbReference type="NCBI Taxonomy" id="1389203"/>
    <lineage>
        <taxon>Eukaryota</taxon>
        <taxon>Fungi</taxon>
        <taxon>Dikarya</taxon>
        <taxon>Basidiomycota</taxon>
        <taxon>Pucciniomycotina</taxon>
        <taxon>Pucciniomycetes</taxon>
        <taxon>Pucciniales</taxon>
        <taxon>Sphaerophragmiaceae</taxon>
        <taxon>Austropuccinia</taxon>
    </lineage>
</organism>
<dbReference type="AlphaFoldDB" id="A0A9Q3BP73"/>
<proteinExistence type="predicted"/>
<evidence type="ECO:0000313" key="2">
    <source>
        <dbReference type="Proteomes" id="UP000765509"/>
    </source>
</evidence>
<evidence type="ECO:0000313" key="1">
    <source>
        <dbReference type="EMBL" id="MBW0468937.1"/>
    </source>
</evidence>
<dbReference type="Pfam" id="PF08284">
    <property type="entry name" value="RVP_2"/>
    <property type="match status" value="1"/>
</dbReference>
<gene>
    <name evidence="1" type="ORF">O181_008652</name>
</gene>
<keyword evidence="2" id="KW-1185">Reference proteome</keyword>
<protein>
    <submittedName>
        <fullName evidence="1">Uncharacterized protein</fullName>
    </submittedName>
</protein>
<sequence length="96" mass="10849">MFNSILIDSGAANSFIGKRFSHKYSLTISEPPENIPAIVLDFLESPSLLVTYKTRYMVELPYFPSFEPDVLAIDTPKGEDLIFNFNFLNHINTSTS</sequence>
<dbReference type="Proteomes" id="UP000765509">
    <property type="component" value="Unassembled WGS sequence"/>
</dbReference>